<dbReference type="AlphaFoldDB" id="G0AL68"/>
<dbReference type="STRING" id="521010.BbiDN127_0260"/>
<dbReference type="EMBL" id="CP002746">
    <property type="protein sequence ID" value="AEL18444.1"/>
    <property type="molecule type" value="Genomic_DNA"/>
</dbReference>
<dbReference type="KEGG" id="bbs:BbiDN127_0260"/>
<dbReference type="HOGENOM" id="CLU_3165256_0_0_12"/>
<evidence type="ECO:0000313" key="2">
    <source>
        <dbReference type="Proteomes" id="UP000001634"/>
    </source>
</evidence>
<reference evidence="1 2" key="3">
    <citation type="journal article" date="2016" name="Int. J. Syst. Evol. Microbiol.">
        <title>Borrelia bissettiae sp. nov. and Borrelia californiensis sp. nov. prevail in diverse enzootic transmission cycles.</title>
        <authorList>
            <person name="Margos G."/>
            <person name="Lane R.S."/>
            <person name="Fedorova N."/>
            <person name="Koloczek J."/>
            <person name="Piesman J."/>
            <person name="Hojgaard A."/>
            <person name="Sing A."/>
            <person name="Fingerle V."/>
        </authorList>
    </citation>
    <scope>NUCLEOTIDE SEQUENCE [LARGE SCALE GENOMIC DNA]</scope>
    <source>
        <strain evidence="1 2">DN127</strain>
    </source>
</reference>
<dbReference type="Proteomes" id="UP000001634">
    <property type="component" value="Chromosome"/>
</dbReference>
<proteinExistence type="predicted"/>
<reference evidence="1 2" key="2">
    <citation type="journal article" date="2012" name="J. Bacteriol.">
        <title>Whole-Genome Sequences of Borrelia bissettii, Borrelia valaisiana, and Borrelia spielmanii.</title>
        <authorList>
            <person name="Schutzer S.E."/>
            <person name="Fraser-Liggett C.M."/>
            <person name="Qiu W.G."/>
            <person name="Kraiczy P."/>
            <person name="Mongodin E.F."/>
            <person name="Dunn J.J."/>
            <person name="Luft B.J."/>
            <person name="Casjens S.R."/>
        </authorList>
    </citation>
    <scope>NUCLEOTIDE SEQUENCE [LARGE SCALE GENOMIC DNA]</scope>
    <source>
        <strain evidence="1 2">DN127</strain>
    </source>
</reference>
<accession>G0AL68</accession>
<protein>
    <submittedName>
        <fullName evidence="1">Uncharacterized protein</fullName>
    </submittedName>
</protein>
<reference key="1">
    <citation type="submission" date="2011-06" db="EMBL/GenBank/DDBJ databases">
        <authorList>
            <person name="Mongodin E.F."/>
            <person name="Casjens S.R."/>
            <person name="Fraser-Liggett C.M."/>
            <person name="Qiu W.-G."/>
            <person name="Dunn J.J."/>
            <person name="Luft B.J."/>
            <person name="Schutzer S.E."/>
        </authorList>
    </citation>
    <scope>NUCLEOTIDE SEQUENCE</scope>
    <source>
        <strain>DN127</strain>
    </source>
</reference>
<organism evidence="1 2">
    <name type="scientific">Borrelia bissettiae (strain DSM 17990 / CIP 109136 / DN127)</name>
    <name type="common">Borreliella bissettiae</name>
    <dbReference type="NCBI Taxonomy" id="521010"/>
    <lineage>
        <taxon>Bacteria</taxon>
        <taxon>Pseudomonadati</taxon>
        <taxon>Spirochaetota</taxon>
        <taxon>Spirochaetia</taxon>
        <taxon>Spirochaetales</taxon>
        <taxon>Borreliaceae</taxon>
        <taxon>Borreliella</taxon>
    </lineage>
</organism>
<gene>
    <name evidence="1" type="ordered locus">BbiDN127_0260</name>
</gene>
<keyword evidence="2" id="KW-1185">Reference proteome</keyword>
<name>G0AL68_BORBD</name>
<sequence length="47" mass="5285">MIFPIFLPIVSFNAILKNKNTKINTVNEEININSDSTCIAPKLKISH</sequence>
<evidence type="ECO:0000313" key="1">
    <source>
        <dbReference type="EMBL" id="AEL18444.1"/>
    </source>
</evidence>